<comment type="caution">
    <text evidence="1">The sequence shown here is derived from an EMBL/GenBank/DDBJ whole genome shotgun (WGS) entry which is preliminary data.</text>
</comment>
<dbReference type="EMBL" id="JAVYJV010000022">
    <property type="protein sequence ID" value="KAK4341281.1"/>
    <property type="molecule type" value="Genomic_DNA"/>
</dbReference>
<accession>A0AAE1QXT9</accession>
<dbReference type="Gene3D" id="3.40.50.1820">
    <property type="entry name" value="alpha/beta hydrolase"/>
    <property type="match status" value="1"/>
</dbReference>
<dbReference type="AlphaFoldDB" id="A0AAE1QXT9"/>
<dbReference type="PANTHER" id="PTHR11005">
    <property type="entry name" value="LYSOSOMAL ACID LIPASE-RELATED"/>
    <property type="match status" value="1"/>
</dbReference>
<proteinExistence type="predicted"/>
<reference evidence="1" key="1">
    <citation type="submission" date="2023-12" db="EMBL/GenBank/DDBJ databases">
        <title>Genome assembly of Anisodus tanguticus.</title>
        <authorList>
            <person name="Wang Y.-J."/>
        </authorList>
    </citation>
    <scope>NUCLEOTIDE SEQUENCE</scope>
    <source>
        <strain evidence="1">KB-2021</strain>
        <tissue evidence="1">Leaf</tissue>
    </source>
</reference>
<evidence type="ECO:0008006" key="3">
    <source>
        <dbReference type="Google" id="ProtNLM"/>
    </source>
</evidence>
<keyword evidence="2" id="KW-1185">Reference proteome</keyword>
<evidence type="ECO:0000313" key="2">
    <source>
        <dbReference type="Proteomes" id="UP001291623"/>
    </source>
</evidence>
<sequence length="95" mass="10979">MSYDFWDWSWEELALYDLAEMIRYVNSITKAKKIVVGHSQGTIMSLAAFTKPDIVEMVKAAALLVLLHYTSSPSMHFLLVQYKFSFELLKLDVKD</sequence>
<organism evidence="1 2">
    <name type="scientific">Anisodus tanguticus</name>
    <dbReference type="NCBI Taxonomy" id="243964"/>
    <lineage>
        <taxon>Eukaryota</taxon>
        <taxon>Viridiplantae</taxon>
        <taxon>Streptophyta</taxon>
        <taxon>Embryophyta</taxon>
        <taxon>Tracheophyta</taxon>
        <taxon>Spermatophyta</taxon>
        <taxon>Magnoliopsida</taxon>
        <taxon>eudicotyledons</taxon>
        <taxon>Gunneridae</taxon>
        <taxon>Pentapetalae</taxon>
        <taxon>asterids</taxon>
        <taxon>lamiids</taxon>
        <taxon>Solanales</taxon>
        <taxon>Solanaceae</taxon>
        <taxon>Solanoideae</taxon>
        <taxon>Hyoscyameae</taxon>
        <taxon>Anisodus</taxon>
    </lineage>
</organism>
<dbReference type="Proteomes" id="UP001291623">
    <property type="component" value="Unassembled WGS sequence"/>
</dbReference>
<name>A0AAE1QXT9_9SOLA</name>
<dbReference type="InterPro" id="IPR029058">
    <property type="entry name" value="AB_hydrolase_fold"/>
</dbReference>
<evidence type="ECO:0000313" key="1">
    <source>
        <dbReference type="EMBL" id="KAK4341281.1"/>
    </source>
</evidence>
<protein>
    <recommendedName>
        <fullName evidence="3">AB hydrolase-1 domain-containing protein</fullName>
    </recommendedName>
</protein>
<gene>
    <name evidence="1" type="ORF">RND71_039782</name>
</gene>
<dbReference type="SUPFAM" id="SSF53474">
    <property type="entry name" value="alpha/beta-Hydrolases"/>
    <property type="match status" value="1"/>
</dbReference>